<keyword evidence="3" id="KW-1185">Reference proteome</keyword>
<protein>
    <submittedName>
        <fullName evidence="2">Uncharacterized protein</fullName>
    </submittedName>
</protein>
<name>A0A3S8NF32_9VIRU</name>
<gene>
    <name evidence="2" type="ORF">SBFV3_gp10</name>
</gene>
<proteinExistence type="predicted"/>
<organism evidence="2 3">
    <name type="scientific">Sulfolobales Beppu filamentous virus 3</name>
    <dbReference type="NCBI Taxonomy" id="2493124"/>
    <lineage>
        <taxon>Viruses</taxon>
        <taxon>Adnaviria</taxon>
        <taxon>Zilligvirae</taxon>
        <taxon>Taleaviricota</taxon>
        <taxon>Tokiviricetes</taxon>
        <taxon>Ligamenvirales</taxon>
        <taxon>Lipothrixviridae</taxon>
        <taxon>Deltalipothrixvirus</taxon>
        <taxon>Deltalipothrixvirus beppuense</taxon>
        <taxon>Deltalipothrixvirus SBFV3</taxon>
    </lineage>
</organism>
<evidence type="ECO:0000256" key="1">
    <source>
        <dbReference type="SAM" id="MobiDB-lite"/>
    </source>
</evidence>
<accession>A0A3S8NF32</accession>
<evidence type="ECO:0000313" key="3">
    <source>
        <dbReference type="Proteomes" id="UP000269193"/>
    </source>
</evidence>
<dbReference type="Proteomes" id="UP000269193">
    <property type="component" value="Segment"/>
</dbReference>
<feature type="compositionally biased region" description="Acidic residues" evidence="1">
    <location>
        <begin position="11"/>
        <end position="21"/>
    </location>
</feature>
<feature type="region of interest" description="Disordered" evidence="1">
    <location>
        <begin position="1"/>
        <end position="21"/>
    </location>
</feature>
<reference evidence="2 3" key="1">
    <citation type="journal article" date="2018" name="Environ. Microbiol.">
        <title>New archaeal viruses discovered by metagenomic analysis of viral communities in enrichment cultures.</title>
        <authorList>
            <person name="Liu Y."/>
            <person name="Brandt D."/>
            <person name="Ishino S."/>
            <person name="Ishino Y."/>
            <person name="Koonin E.V."/>
            <person name="Kalinowski J."/>
            <person name="Krupovic M."/>
            <person name="Prangishvili D."/>
        </authorList>
    </citation>
    <scope>NUCLEOTIDE SEQUENCE [LARGE SCALE GENOMIC DNA]</scope>
</reference>
<dbReference type="EMBL" id="MK064564">
    <property type="protein sequence ID" value="AZI75845.1"/>
    <property type="molecule type" value="Genomic_DNA"/>
</dbReference>
<evidence type="ECO:0000313" key="2">
    <source>
        <dbReference type="EMBL" id="AZI75845.1"/>
    </source>
</evidence>
<sequence>MSIPKKKPIQEEEQGEQEVDVNDWEEVEVSTPAFKLSPKEWCIVKVLDMPKPIKNGQSFVVNVEVIKWNGENPPKEGEKVAMILQKLLYNAVDQAIKKYGVPVLIYAKNLGKEKGKNYYTFEVRAKPVQGEGDKQ</sequence>